<dbReference type="AlphaFoldDB" id="A0A401Q0U2"/>
<comment type="caution">
    <text evidence="2">The sequence shown here is derived from an EMBL/GenBank/DDBJ whole genome shotgun (WGS) entry which is preliminary data.</text>
</comment>
<name>A0A401Q0U2_SCYTO</name>
<accession>A0A401Q0U2</accession>
<dbReference type="Proteomes" id="UP000288216">
    <property type="component" value="Unassembled WGS sequence"/>
</dbReference>
<evidence type="ECO:0000313" key="3">
    <source>
        <dbReference type="Proteomes" id="UP000288216"/>
    </source>
</evidence>
<feature type="compositionally biased region" description="Low complexity" evidence="1">
    <location>
        <begin position="32"/>
        <end position="50"/>
    </location>
</feature>
<sequence length="140" mass="15325">KFIRNTIEKSENNLSKISQPSCSKICKKKVSSPKLSSTTLSSTSSGSGVSIGNLSLDTSTSTESSKNEMSETCELEEVCVIEEQKSTENNSAGPKSVEKGLTESIEEELSRRLNARAAKSQQPQKKKVSRELKVFHQNLQ</sequence>
<gene>
    <name evidence="2" type="ORF">scyTo_0019479</name>
</gene>
<feature type="region of interest" description="Disordered" evidence="1">
    <location>
        <begin position="30"/>
        <end position="140"/>
    </location>
</feature>
<evidence type="ECO:0000256" key="1">
    <source>
        <dbReference type="SAM" id="MobiDB-lite"/>
    </source>
</evidence>
<reference evidence="2 3" key="1">
    <citation type="journal article" date="2018" name="Nat. Ecol. Evol.">
        <title>Shark genomes provide insights into elasmobranch evolution and the origin of vertebrates.</title>
        <authorList>
            <person name="Hara Y"/>
            <person name="Yamaguchi K"/>
            <person name="Onimaru K"/>
            <person name="Kadota M"/>
            <person name="Koyanagi M"/>
            <person name="Keeley SD"/>
            <person name="Tatsumi K"/>
            <person name="Tanaka K"/>
            <person name="Motone F"/>
            <person name="Kageyama Y"/>
            <person name="Nozu R"/>
            <person name="Adachi N"/>
            <person name="Nishimura O"/>
            <person name="Nakagawa R"/>
            <person name="Tanegashima C"/>
            <person name="Kiyatake I"/>
            <person name="Matsumoto R"/>
            <person name="Murakumo K"/>
            <person name="Nishida K"/>
            <person name="Terakita A"/>
            <person name="Kuratani S"/>
            <person name="Sato K"/>
            <person name="Hyodo S Kuraku.S."/>
        </authorList>
    </citation>
    <scope>NUCLEOTIDE SEQUENCE [LARGE SCALE GENOMIC DNA]</scope>
</reference>
<organism evidence="2 3">
    <name type="scientific">Scyliorhinus torazame</name>
    <name type="common">Cloudy catshark</name>
    <name type="synonym">Catulus torazame</name>
    <dbReference type="NCBI Taxonomy" id="75743"/>
    <lineage>
        <taxon>Eukaryota</taxon>
        <taxon>Metazoa</taxon>
        <taxon>Chordata</taxon>
        <taxon>Craniata</taxon>
        <taxon>Vertebrata</taxon>
        <taxon>Chondrichthyes</taxon>
        <taxon>Elasmobranchii</taxon>
        <taxon>Galeomorphii</taxon>
        <taxon>Galeoidea</taxon>
        <taxon>Carcharhiniformes</taxon>
        <taxon>Scyliorhinidae</taxon>
        <taxon>Scyliorhinus</taxon>
    </lineage>
</organism>
<feature type="non-terminal residue" evidence="2">
    <location>
        <position position="1"/>
    </location>
</feature>
<feature type="region of interest" description="Disordered" evidence="1">
    <location>
        <begin position="1"/>
        <end position="20"/>
    </location>
</feature>
<keyword evidence="3" id="KW-1185">Reference proteome</keyword>
<protein>
    <submittedName>
        <fullName evidence="2">Uncharacterized protein</fullName>
    </submittedName>
</protein>
<feature type="compositionally biased region" description="Acidic residues" evidence="1">
    <location>
        <begin position="71"/>
        <end position="80"/>
    </location>
</feature>
<feature type="compositionally biased region" description="Basic and acidic residues" evidence="1">
    <location>
        <begin position="1"/>
        <end position="11"/>
    </location>
</feature>
<proteinExistence type="predicted"/>
<evidence type="ECO:0000313" key="2">
    <source>
        <dbReference type="EMBL" id="GCB78960.1"/>
    </source>
</evidence>
<dbReference type="EMBL" id="BFAA01014536">
    <property type="protein sequence ID" value="GCB78960.1"/>
    <property type="molecule type" value="Genomic_DNA"/>
</dbReference>